<keyword evidence="4" id="KW-1185">Reference proteome</keyword>
<sequence>MGTEESALYHNVDLLQLPKLQLSPDEVGRLTSVPVDFRPAISHFRSTTGAYFHLHPEFVTASRDETGSVTCETAKLCAGCWYHLGKRQPTIPPLSIAAGIDFGVPSRIGLPPLRLAEQYNPRNSSRNEARATDDTGEGTYPRADGLPAFISIAFIGAKAQWDALVPDRFRHIHEMHVRTDVVFSWLRALKHLNHFYTNITIDDTPEMEVILEHIADDLIQHARIVSDDVGIAVERLATAEREQPIAPMHGQEPEEDIELPQSAQLPAVFLGKSAHPTSDRGGPAVQVLPSLRDTLSSGPA</sequence>
<feature type="region of interest" description="Disordered" evidence="1">
    <location>
        <begin position="243"/>
        <end position="262"/>
    </location>
</feature>
<feature type="domain" description="DUF6570" evidence="2">
    <location>
        <begin position="141"/>
        <end position="204"/>
    </location>
</feature>
<dbReference type="Proteomes" id="UP000076858">
    <property type="component" value="Unassembled WGS sequence"/>
</dbReference>
<dbReference type="Pfam" id="PF20209">
    <property type="entry name" value="DUF6570"/>
    <property type="match status" value="1"/>
</dbReference>
<reference evidence="3 4" key="1">
    <citation type="submission" date="2016-03" db="EMBL/GenBank/DDBJ databases">
        <title>EvidentialGene: Evidence-directed Construction of Genes on Genomes.</title>
        <authorList>
            <person name="Gilbert D.G."/>
            <person name="Choi J.-H."/>
            <person name="Mockaitis K."/>
            <person name="Colbourne J."/>
            <person name="Pfrender M."/>
        </authorList>
    </citation>
    <scope>NUCLEOTIDE SEQUENCE [LARGE SCALE GENOMIC DNA]</scope>
    <source>
        <strain evidence="3 4">Xinb3</strain>
        <tissue evidence="3">Complete organism</tissue>
    </source>
</reference>
<feature type="non-terminal residue" evidence="3">
    <location>
        <position position="300"/>
    </location>
</feature>
<feature type="region of interest" description="Disordered" evidence="1">
    <location>
        <begin position="119"/>
        <end position="139"/>
    </location>
</feature>
<gene>
    <name evidence="3" type="ORF">APZ42_004224</name>
</gene>
<dbReference type="EMBL" id="LRGB01012654">
    <property type="protein sequence ID" value="KZR99781.1"/>
    <property type="molecule type" value="Genomic_DNA"/>
</dbReference>
<evidence type="ECO:0000313" key="3">
    <source>
        <dbReference type="EMBL" id="KZR99781.1"/>
    </source>
</evidence>
<evidence type="ECO:0000259" key="2">
    <source>
        <dbReference type="Pfam" id="PF20209"/>
    </source>
</evidence>
<organism evidence="3 4">
    <name type="scientific">Daphnia magna</name>
    <dbReference type="NCBI Taxonomy" id="35525"/>
    <lineage>
        <taxon>Eukaryota</taxon>
        <taxon>Metazoa</taxon>
        <taxon>Ecdysozoa</taxon>
        <taxon>Arthropoda</taxon>
        <taxon>Crustacea</taxon>
        <taxon>Branchiopoda</taxon>
        <taxon>Diplostraca</taxon>
        <taxon>Cladocera</taxon>
        <taxon>Anomopoda</taxon>
        <taxon>Daphniidae</taxon>
        <taxon>Daphnia</taxon>
    </lineage>
</organism>
<comment type="caution">
    <text evidence="3">The sequence shown here is derived from an EMBL/GenBank/DDBJ whole genome shotgun (WGS) entry which is preliminary data.</text>
</comment>
<feature type="region of interest" description="Disordered" evidence="1">
    <location>
        <begin position="268"/>
        <end position="300"/>
    </location>
</feature>
<accession>A0A164H6W5</accession>
<name>A0A164H6W5_9CRUS</name>
<dbReference type="AlphaFoldDB" id="A0A164H6W5"/>
<evidence type="ECO:0000313" key="4">
    <source>
        <dbReference type="Proteomes" id="UP000076858"/>
    </source>
</evidence>
<proteinExistence type="predicted"/>
<protein>
    <recommendedName>
        <fullName evidence="2">DUF6570 domain-containing protein</fullName>
    </recommendedName>
</protein>
<evidence type="ECO:0000256" key="1">
    <source>
        <dbReference type="SAM" id="MobiDB-lite"/>
    </source>
</evidence>
<dbReference type="OrthoDB" id="10039216at2759"/>
<dbReference type="InterPro" id="IPR046700">
    <property type="entry name" value="DUF6570"/>
</dbReference>